<keyword evidence="3" id="KW-1185">Reference proteome</keyword>
<feature type="transmembrane region" description="Helical" evidence="1">
    <location>
        <begin position="87"/>
        <end position="110"/>
    </location>
</feature>
<dbReference type="GO" id="GO:0022857">
    <property type="term" value="F:transmembrane transporter activity"/>
    <property type="evidence" value="ECO:0007669"/>
    <property type="project" value="InterPro"/>
</dbReference>
<dbReference type="Proteomes" id="UP000006810">
    <property type="component" value="Chromosome"/>
</dbReference>
<gene>
    <name evidence="2" type="ordered locus">MBIO_0227</name>
</gene>
<keyword evidence="1" id="KW-1133">Transmembrane helix</keyword>
<feature type="transmembrane region" description="Helical" evidence="1">
    <location>
        <begin position="273"/>
        <end position="294"/>
    </location>
</feature>
<feature type="transmembrane region" description="Helical" evidence="1">
    <location>
        <begin position="246"/>
        <end position="266"/>
    </location>
</feature>
<evidence type="ECO:0008006" key="4">
    <source>
        <dbReference type="Google" id="ProtNLM"/>
    </source>
</evidence>
<feature type="transmembrane region" description="Helical" evidence="1">
    <location>
        <begin position="116"/>
        <end position="137"/>
    </location>
</feature>
<protein>
    <recommendedName>
        <fullName evidence="4">ECF transporter S component</fullName>
    </recommendedName>
</protein>
<dbReference type="eggNOG" id="COG3601">
    <property type="taxonomic scope" value="Bacteria"/>
</dbReference>
<feature type="transmembrane region" description="Helical" evidence="1">
    <location>
        <begin position="202"/>
        <end position="226"/>
    </location>
</feature>
<proteinExistence type="predicted"/>
<accession>C4XEC0</accession>
<dbReference type="EMBL" id="AP009608">
    <property type="protein sequence ID" value="BAH69492.1"/>
    <property type="molecule type" value="Genomic_DNA"/>
</dbReference>
<dbReference type="AlphaFoldDB" id="C4XEC0"/>
<reference evidence="2 3" key="1">
    <citation type="journal article" date="2009" name="Curr. Microbiol.">
        <title>Molecular cloning and expression of a novel cholinephosphotransferase involved in glycoglycerophospholipid biosynthesis of Mycoplasma fermentans.</title>
        <authorList>
            <person name="Ishida N."/>
            <person name="Irikura D."/>
            <person name="Matsuda K."/>
            <person name="Sato S."/>
            <person name="Asano K."/>
        </authorList>
    </citation>
    <scope>NUCLEOTIDE SEQUENCE [LARGE SCALE GENOMIC DNA]</scope>
    <source>
        <strain evidence="3">ATCC 19989 / NBRC 14854 / NCTC 10117 / PG18</strain>
    </source>
</reference>
<name>C4XEC0_MYCFP</name>
<evidence type="ECO:0000313" key="2">
    <source>
        <dbReference type="EMBL" id="BAH69492.1"/>
    </source>
</evidence>
<keyword evidence="1" id="KW-0812">Transmembrane</keyword>
<evidence type="ECO:0000256" key="1">
    <source>
        <dbReference type="SAM" id="Phobius"/>
    </source>
</evidence>
<dbReference type="InterPro" id="IPR009825">
    <property type="entry name" value="ECF_substrate-spec-like"/>
</dbReference>
<dbReference type="Gene3D" id="1.10.1760.20">
    <property type="match status" value="1"/>
</dbReference>
<sequence>MYNCNVFIKEEMRKNNKQNNKEKESKFKKFWEEWTIFPKWTIRKISFVGILIAISVVFLVIASSLVPIASIPTYKISFIGLPIKISGFIFGPLIGGIVGLISDLLSFLFVPSFYNPIYTVAAMVDGIISGLVGLLFIKLFGYYFGGEFQDNVHENRIWKLSKKLDKLKLKNTNDKKILKLENKIILIQEKRKSIRINGTQNILLNINLFVAVILLALISLFIVWLVGFVIPESIIKKGVISNRWGLLATMVSGYTLMFFFIIIARFKMKPSNYLVIVPIVIFSALIELINVPLLSFADQQSLQKGEDNNIFVFVFNHILFSPVKIWFNMFIIYFTYNIIAPLIYKNKSISYDS</sequence>
<dbReference type="PATRIC" id="fig|496833.3.peg.650"/>
<dbReference type="HOGENOM" id="CLU_071807_0_0_14"/>
<organism evidence="2 3">
    <name type="scientific">Mycoplasmopsis fermentans (strain ATCC 19989 / NBRC 14854 / NCTC 10117 / PG18)</name>
    <name type="common">Mycoplasma fermentans</name>
    <dbReference type="NCBI Taxonomy" id="496833"/>
    <lineage>
        <taxon>Bacteria</taxon>
        <taxon>Bacillati</taxon>
        <taxon>Mycoplasmatota</taxon>
        <taxon>Mycoplasmoidales</taxon>
        <taxon>Metamycoplasmataceae</taxon>
        <taxon>Mycoplasmopsis</taxon>
    </lineage>
</organism>
<feature type="transmembrane region" description="Helical" evidence="1">
    <location>
        <begin position="45"/>
        <end position="66"/>
    </location>
</feature>
<keyword evidence="1" id="KW-0472">Membrane</keyword>
<evidence type="ECO:0000313" key="3">
    <source>
        <dbReference type="Proteomes" id="UP000006810"/>
    </source>
</evidence>
<dbReference type="Pfam" id="PF07155">
    <property type="entry name" value="ECF-ribofla_trS"/>
    <property type="match status" value="1"/>
</dbReference>
<dbReference type="KEGG" id="mfp:MBIO_0227"/>